<name>A0A7X3FLG1_9BACL</name>
<organism evidence="1 2">
    <name type="scientific">Paenibacillus lutrae</name>
    <dbReference type="NCBI Taxonomy" id="2078573"/>
    <lineage>
        <taxon>Bacteria</taxon>
        <taxon>Bacillati</taxon>
        <taxon>Bacillota</taxon>
        <taxon>Bacilli</taxon>
        <taxon>Bacillales</taxon>
        <taxon>Paenibacillaceae</taxon>
        <taxon>Paenibacillus</taxon>
    </lineage>
</organism>
<evidence type="ECO:0000313" key="1">
    <source>
        <dbReference type="EMBL" id="MVP01949.1"/>
    </source>
</evidence>
<gene>
    <name evidence="1" type="ORF">EDM21_20945</name>
</gene>
<sequence length="96" mass="10890">MLSFRDRRKLRRIDGRGLESGSTGPLDFQRSLCASGFGKPPARIESFRCLDRQAGALPGSQGRRYRVRRRDEVDAALFIRYDTGIQETSIKDGTRN</sequence>
<dbReference type="Proteomes" id="UP000490800">
    <property type="component" value="Unassembled WGS sequence"/>
</dbReference>
<keyword evidence="2" id="KW-1185">Reference proteome</keyword>
<dbReference type="EMBL" id="RHLK01000016">
    <property type="protein sequence ID" value="MVP01949.1"/>
    <property type="molecule type" value="Genomic_DNA"/>
</dbReference>
<dbReference type="AlphaFoldDB" id="A0A7X3FLG1"/>
<dbReference type="RefSeq" id="WP_157338357.1">
    <property type="nucleotide sequence ID" value="NZ_RHLK01000016.1"/>
</dbReference>
<protein>
    <submittedName>
        <fullName evidence="1">Uncharacterized protein</fullName>
    </submittedName>
</protein>
<evidence type="ECO:0000313" key="2">
    <source>
        <dbReference type="Proteomes" id="UP000490800"/>
    </source>
</evidence>
<reference evidence="1 2" key="1">
    <citation type="journal article" date="2019" name="Microorganisms">
        <title>Paenibacillus lutrae sp. nov., A Chitinolytic Species Isolated from A River Otter in Castril Natural Park, Granada, Spain.</title>
        <authorList>
            <person name="Rodriguez M."/>
            <person name="Reina J.C."/>
            <person name="Bejar V."/>
            <person name="Llamas I."/>
        </authorList>
    </citation>
    <scope>NUCLEOTIDE SEQUENCE [LARGE SCALE GENOMIC DNA]</scope>
    <source>
        <strain evidence="1 2">N10</strain>
    </source>
</reference>
<accession>A0A7X3FLG1</accession>
<proteinExistence type="predicted"/>
<comment type="caution">
    <text evidence="1">The sequence shown here is derived from an EMBL/GenBank/DDBJ whole genome shotgun (WGS) entry which is preliminary data.</text>
</comment>